<dbReference type="InParanoid" id="A0A401GPL2"/>
<proteinExistence type="predicted"/>
<dbReference type="EMBL" id="BFAD01000006">
    <property type="protein sequence ID" value="GBE84156.1"/>
    <property type="molecule type" value="Genomic_DNA"/>
</dbReference>
<name>A0A401GPL2_9APHY</name>
<dbReference type="STRING" id="139825.A0A401GPL2"/>
<organism evidence="1 2">
    <name type="scientific">Sparassis crispa</name>
    <dbReference type="NCBI Taxonomy" id="139825"/>
    <lineage>
        <taxon>Eukaryota</taxon>
        <taxon>Fungi</taxon>
        <taxon>Dikarya</taxon>
        <taxon>Basidiomycota</taxon>
        <taxon>Agaricomycotina</taxon>
        <taxon>Agaricomycetes</taxon>
        <taxon>Polyporales</taxon>
        <taxon>Sparassidaceae</taxon>
        <taxon>Sparassis</taxon>
    </lineage>
</organism>
<keyword evidence="2" id="KW-1185">Reference proteome</keyword>
<gene>
    <name evidence="1" type="ORF">SCP_0601340</name>
</gene>
<dbReference type="GeneID" id="38781073"/>
<reference evidence="1 2" key="1">
    <citation type="journal article" date="2018" name="Sci. Rep.">
        <title>Genome sequence of the cauliflower mushroom Sparassis crispa (Hanabiratake) and its association with beneficial usage.</title>
        <authorList>
            <person name="Kiyama R."/>
            <person name="Furutani Y."/>
            <person name="Kawaguchi K."/>
            <person name="Nakanishi T."/>
        </authorList>
    </citation>
    <scope>NUCLEOTIDE SEQUENCE [LARGE SCALE GENOMIC DNA]</scope>
</reference>
<dbReference type="RefSeq" id="XP_027615069.1">
    <property type="nucleotide sequence ID" value="XM_027759268.1"/>
</dbReference>
<evidence type="ECO:0000313" key="1">
    <source>
        <dbReference type="EMBL" id="GBE84156.1"/>
    </source>
</evidence>
<sequence length="260" mass="29409">MFQLPQPLDAHNHPILPLTEDSGTLDKLFRICYPVPDPQLDNLEDVGAVLAAGVKYDMEGVQAVCTKALLDPDLGQEDPVGVYAVAVNLKLLDEACAAAGQTLRYPHEVLTPPSSTLASLPATAYVYLLQYRERCRLAALKAVDAFSDSLYQTSELYEYDCHECEDPTQVRIPHWNHPRRWFVLDQNDYLSYTVELLEATPSGDALLEDAELGLCRFVKSLLPACKNCRRRIRNAMQYWRKYFAEEVNKAVAKQRLQITF</sequence>
<dbReference type="OrthoDB" id="2739487at2759"/>
<dbReference type="AlphaFoldDB" id="A0A401GPL2"/>
<evidence type="ECO:0000313" key="2">
    <source>
        <dbReference type="Proteomes" id="UP000287166"/>
    </source>
</evidence>
<accession>A0A401GPL2</accession>
<evidence type="ECO:0008006" key="3">
    <source>
        <dbReference type="Google" id="ProtNLM"/>
    </source>
</evidence>
<protein>
    <recommendedName>
        <fullName evidence="3">BTB domain-containing protein</fullName>
    </recommendedName>
</protein>
<comment type="caution">
    <text evidence="1">The sequence shown here is derived from an EMBL/GenBank/DDBJ whole genome shotgun (WGS) entry which is preliminary data.</text>
</comment>
<dbReference type="Proteomes" id="UP000287166">
    <property type="component" value="Unassembled WGS sequence"/>
</dbReference>